<accession>H1S811</accession>
<dbReference type="GO" id="GO:0004467">
    <property type="term" value="F:long-chain fatty acid-CoA ligase activity"/>
    <property type="evidence" value="ECO:0007669"/>
    <property type="project" value="UniProtKB-EC"/>
</dbReference>
<dbReference type="PANTHER" id="PTHR43767">
    <property type="entry name" value="LONG-CHAIN-FATTY-ACID--COA LIGASE"/>
    <property type="match status" value="1"/>
</dbReference>
<protein>
    <recommendedName>
        <fullName evidence="2">long-chain-fatty-acid--CoA ligase</fullName>
        <ecNumber evidence="2">6.2.1.3</ecNumber>
    </recommendedName>
</protein>
<comment type="caution">
    <text evidence="4">The sequence shown here is derived from an EMBL/GenBank/DDBJ whole genome shotgun (WGS) entry which is preliminary data.</text>
</comment>
<name>H1S811_9BURK</name>
<keyword evidence="1 4" id="KW-0436">Ligase</keyword>
<organism evidence="4 5">
    <name type="scientific">Cupriavidus basilensis OR16</name>
    <dbReference type="NCBI Taxonomy" id="1127483"/>
    <lineage>
        <taxon>Bacteria</taxon>
        <taxon>Pseudomonadati</taxon>
        <taxon>Pseudomonadota</taxon>
        <taxon>Betaproteobacteria</taxon>
        <taxon>Burkholderiales</taxon>
        <taxon>Burkholderiaceae</taxon>
        <taxon>Cupriavidus</taxon>
    </lineage>
</organism>
<evidence type="ECO:0000256" key="1">
    <source>
        <dbReference type="ARBA" id="ARBA00022598"/>
    </source>
</evidence>
<evidence type="ECO:0000259" key="3">
    <source>
        <dbReference type="Pfam" id="PF13193"/>
    </source>
</evidence>
<dbReference type="SUPFAM" id="SSF56801">
    <property type="entry name" value="Acetyl-CoA synthetase-like"/>
    <property type="match status" value="1"/>
</dbReference>
<dbReference type="PATRIC" id="fig|1127483.3.peg.4123"/>
<dbReference type="Pfam" id="PF13193">
    <property type="entry name" value="AMP-binding_C"/>
    <property type="match status" value="1"/>
</dbReference>
<dbReference type="Gene3D" id="3.30.300.30">
    <property type="match status" value="1"/>
</dbReference>
<sequence length="115" mass="12718">MDARGFVRILDRKKDMVLVSGFNVYPNEIEEVIARLAGVGECAVVGIADARSGEVVKAFIVRTPGGELTEEMVLLHCRESLAAYKVPKAIEFIAELPKSTVGKILRRHLHETQDQ</sequence>
<dbReference type="Proteomes" id="UP000005808">
    <property type="component" value="Unassembled WGS sequence"/>
</dbReference>
<dbReference type="InterPro" id="IPR025110">
    <property type="entry name" value="AMP-bd_C"/>
</dbReference>
<reference evidence="4 5" key="1">
    <citation type="journal article" date="2012" name="J. Bacteriol.">
        <title>De Novo Genome Project of Cupriavidus basilensis OR16.</title>
        <authorList>
            <person name="Cserhati M."/>
            <person name="Kriszt B."/>
            <person name="Szoboszlay S."/>
            <person name="Toth A."/>
            <person name="Szabo I."/>
            <person name="Tancsics A."/>
            <person name="Nagy I."/>
            <person name="Horvath B."/>
            <person name="Nagy I."/>
            <person name="Kukolya J."/>
        </authorList>
    </citation>
    <scope>NUCLEOTIDE SEQUENCE [LARGE SCALE GENOMIC DNA]</scope>
    <source>
        <strain evidence="4 5">OR16</strain>
    </source>
</reference>
<evidence type="ECO:0000313" key="4">
    <source>
        <dbReference type="EMBL" id="EHP41280.1"/>
    </source>
</evidence>
<dbReference type="AlphaFoldDB" id="H1S811"/>
<dbReference type="EC" id="6.2.1.3" evidence="2"/>
<evidence type="ECO:0000256" key="2">
    <source>
        <dbReference type="ARBA" id="ARBA00026121"/>
    </source>
</evidence>
<gene>
    <name evidence="4" type="ORF">OR16_20547</name>
</gene>
<proteinExistence type="predicted"/>
<evidence type="ECO:0000313" key="5">
    <source>
        <dbReference type="Proteomes" id="UP000005808"/>
    </source>
</evidence>
<dbReference type="InterPro" id="IPR045851">
    <property type="entry name" value="AMP-bd_C_sf"/>
</dbReference>
<dbReference type="EMBL" id="AHJE01000050">
    <property type="protein sequence ID" value="EHP41280.1"/>
    <property type="molecule type" value="Genomic_DNA"/>
</dbReference>
<feature type="domain" description="AMP-binding enzyme C-terminal" evidence="3">
    <location>
        <begin position="28"/>
        <end position="103"/>
    </location>
</feature>
<dbReference type="InterPro" id="IPR050237">
    <property type="entry name" value="ATP-dep_AMP-bd_enzyme"/>
</dbReference>
<dbReference type="PANTHER" id="PTHR43767:SF8">
    <property type="entry name" value="LONG-CHAIN-FATTY-ACID--COA LIGASE"/>
    <property type="match status" value="1"/>
</dbReference>